<protein>
    <submittedName>
        <fullName evidence="1">Uncharacterized protein</fullName>
    </submittedName>
</protein>
<sequence length="114" mass="12816">MLFWSISKAAGNDVIGIDLSTTNSCVAVIEGKNEVLSLFRSLLRTAGNCIFTVCPKIEEREGDQKQVNSHGTVMDPLPQSRRPSKAERNEVPMTVYWGFAWARCYVMLSRDDLF</sequence>
<dbReference type="EMBL" id="CM056812">
    <property type="protein sequence ID" value="KAJ8617681.1"/>
    <property type="molecule type" value="Genomic_DNA"/>
</dbReference>
<comment type="caution">
    <text evidence="1">The sequence shown here is derived from an EMBL/GenBank/DDBJ whole genome shotgun (WGS) entry which is preliminary data.</text>
</comment>
<keyword evidence="2" id="KW-1185">Reference proteome</keyword>
<gene>
    <name evidence="1" type="ORF">MRB53_013867</name>
</gene>
<name>A0ACC2K9D8_PERAE</name>
<reference evidence="1 2" key="1">
    <citation type="journal article" date="2022" name="Hortic Res">
        <title>A haplotype resolved chromosomal level avocado genome allows analysis of novel avocado genes.</title>
        <authorList>
            <person name="Nath O."/>
            <person name="Fletcher S.J."/>
            <person name="Hayward A."/>
            <person name="Shaw L.M."/>
            <person name="Masouleh A.K."/>
            <person name="Furtado A."/>
            <person name="Henry R.J."/>
            <person name="Mitter N."/>
        </authorList>
    </citation>
    <scope>NUCLEOTIDE SEQUENCE [LARGE SCALE GENOMIC DNA]</scope>
    <source>
        <strain evidence="2">cv. Hass</strain>
    </source>
</reference>
<organism evidence="1 2">
    <name type="scientific">Persea americana</name>
    <name type="common">Avocado</name>
    <dbReference type="NCBI Taxonomy" id="3435"/>
    <lineage>
        <taxon>Eukaryota</taxon>
        <taxon>Viridiplantae</taxon>
        <taxon>Streptophyta</taxon>
        <taxon>Embryophyta</taxon>
        <taxon>Tracheophyta</taxon>
        <taxon>Spermatophyta</taxon>
        <taxon>Magnoliopsida</taxon>
        <taxon>Magnoliidae</taxon>
        <taxon>Laurales</taxon>
        <taxon>Lauraceae</taxon>
        <taxon>Persea</taxon>
    </lineage>
</organism>
<evidence type="ECO:0000313" key="1">
    <source>
        <dbReference type="EMBL" id="KAJ8617681.1"/>
    </source>
</evidence>
<proteinExistence type="predicted"/>
<evidence type="ECO:0000313" key="2">
    <source>
        <dbReference type="Proteomes" id="UP001234297"/>
    </source>
</evidence>
<dbReference type="Proteomes" id="UP001234297">
    <property type="component" value="Chromosome 4"/>
</dbReference>
<accession>A0ACC2K9D8</accession>